<accession>A0A2U1JKC2</accession>
<dbReference type="EMBL" id="QCZI01000006">
    <property type="protein sequence ID" value="PWA05597.1"/>
    <property type="molecule type" value="Genomic_DNA"/>
</dbReference>
<dbReference type="OrthoDB" id="1372153at2"/>
<sequence>MRNLSVQLRNGRKITIEGFNMIPTYSGLISGEPDEELNHTILKKTSYPSAWGERKVVYKQANIKISDTELKPFIYSAWLTSKPINDKKNQFDGSSIIMVWYGNEPKNKSIQEIILVELENFDLRHFENYNI</sequence>
<reference evidence="1 2" key="1">
    <citation type="submission" date="2018-04" db="EMBL/GenBank/DDBJ databases">
        <title>Flavobacterium sp. nov., isolated from glacier ice.</title>
        <authorList>
            <person name="Liu Q."/>
            <person name="Xin Y.-H."/>
        </authorList>
    </citation>
    <scope>NUCLEOTIDE SEQUENCE [LARGE SCALE GENOMIC DNA]</scope>
    <source>
        <strain evidence="1 2">RB1R5</strain>
    </source>
</reference>
<dbReference type="AlphaFoldDB" id="A0A2U1JKC2"/>
<protein>
    <submittedName>
        <fullName evidence="1">Uncharacterized protein</fullName>
    </submittedName>
</protein>
<keyword evidence="2" id="KW-1185">Reference proteome</keyword>
<gene>
    <name evidence="1" type="ORF">DB895_06340</name>
</gene>
<evidence type="ECO:0000313" key="2">
    <source>
        <dbReference type="Proteomes" id="UP000245449"/>
    </source>
</evidence>
<dbReference type="RefSeq" id="WP_116724524.1">
    <property type="nucleotide sequence ID" value="NZ_QCZI01000006.1"/>
</dbReference>
<organism evidence="1 2">
    <name type="scientific">Flavobacterium psychrotolerans</name>
    <dbReference type="NCBI Taxonomy" id="2169410"/>
    <lineage>
        <taxon>Bacteria</taxon>
        <taxon>Pseudomonadati</taxon>
        <taxon>Bacteroidota</taxon>
        <taxon>Flavobacteriia</taxon>
        <taxon>Flavobacteriales</taxon>
        <taxon>Flavobacteriaceae</taxon>
        <taxon>Flavobacterium</taxon>
    </lineage>
</organism>
<comment type="caution">
    <text evidence="1">The sequence shown here is derived from an EMBL/GenBank/DDBJ whole genome shotgun (WGS) entry which is preliminary data.</text>
</comment>
<proteinExistence type="predicted"/>
<evidence type="ECO:0000313" key="1">
    <source>
        <dbReference type="EMBL" id="PWA05597.1"/>
    </source>
</evidence>
<name>A0A2U1JKC2_9FLAO</name>
<dbReference type="Proteomes" id="UP000245449">
    <property type="component" value="Unassembled WGS sequence"/>
</dbReference>